<evidence type="ECO:0000313" key="2">
    <source>
        <dbReference type="EMBL" id="QDY66491.1"/>
    </source>
</evidence>
<organism evidence="3 5">
    <name type="scientific">Glutamicibacter halophytocola</name>
    <dbReference type="NCBI Taxonomy" id="1933880"/>
    <lineage>
        <taxon>Bacteria</taxon>
        <taxon>Bacillati</taxon>
        <taxon>Actinomycetota</taxon>
        <taxon>Actinomycetes</taxon>
        <taxon>Micrococcales</taxon>
        <taxon>Micrococcaceae</taxon>
        <taxon>Glutamicibacter</taxon>
    </lineage>
</organism>
<evidence type="ECO:0000256" key="1">
    <source>
        <dbReference type="SAM" id="SignalP"/>
    </source>
</evidence>
<dbReference type="OrthoDB" id="4955116at2"/>
<feature type="signal peptide" evidence="1">
    <location>
        <begin position="1"/>
        <end position="25"/>
    </location>
</feature>
<dbReference type="EMBL" id="CP102487">
    <property type="protein sequence ID" value="UUX58597.1"/>
    <property type="molecule type" value="Genomic_DNA"/>
</dbReference>
<evidence type="ECO:0000313" key="5">
    <source>
        <dbReference type="Proteomes" id="UP001060018"/>
    </source>
</evidence>
<dbReference type="AlphaFoldDB" id="A0A5B8INS1"/>
<keyword evidence="1" id="KW-0732">Signal</keyword>
<evidence type="ECO:0008006" key="6">
    <source>
        <dbReference type="Google" id="ProtNLM"/>
    </source>
</evidence>
<protein>
    <recommendedName>
        <fullName evidence="6">Ribosomally synthesized peptide with SipW-like signal peptide</fullName>
    </recommendedName>
</protein>
<reference evidence="2 4" key="1">
    <citation type="submission" date="2019-07" db="EMBL/GenBank/DDBJ databases">
        <title>Complete Genome Sequence of drought tolerant Plant Growth-Promoting Rhizobacterium Glutamicibacter halophytocola DR408.</title>
        <authorList>
            <person name="Nishu S.D."/>
            <person name="Lee T.K."/>
        </authorList>
    </citation>
    <scope>NUCLEOTIDE SEQUENCE [LARGE SCALE GENOMIC DNA]</scope>
    <source>
        <strain evidence="2 4">DR408</strain>
    </source>
</reference>
<accession>A0A5B8INS1</accession>
<gene>
    <name evidence="2" type="ORF">FQA45_09205</name>
    <name evidence="3" type="ORF">NUH22_15050</name>
</gene>
<dbReference type="Proteomes" id="UP000320717">
    <property type="component" value="Chromosome"/>
</dbReference>
<dbReference type="Proteomes" id="UP001060018">
    <property type="component" value="Chromosome"/>
</dbReference>
<name>A0A5B8INS1_9MICC</name>
<proteinExistence type="predicted"/>
<dbReference type="RefSeq" id="WP_146276537.1">
    <property type="nucleotide sequence ID" value="NZ_CP012750.1"/>
</dbReference>
<reference evidence="3" key="2">
    <citation type="journal article" date="2022" name="Pest Manag. Sci.">
        <title>Glutamicibacter halophytocola-mediated host fitness of potato tuber moth on Solanaceae crops.</title>
        <authorList>
            <person name="Wang W."/>
            <person name="Xiao G."/>
            <person name="Du G."/>
            <person name="Chang L."/>
            <person name="Yang Y."/>
            <person name="Ye J."/>
            <person name="Chen B."/>
        </authorList>
    </citation>
    <scope>NUCLEOTIDE SEQUENCE</scope>
    <source>
        <strain evidence="3">S2</strain>
    </source>
</reference>
<sequence>MPKPLKFAICAAVLLLLGVSAQGTAANWRAESTVDPPALTSGSLALLAGGEAKYQFLELAGSELIPGSFTQAPLQISNAGTVDLSYQLNGAVNSAASPSSADQALAGALRLSVYAGMDPAACEADQPLAGEALYAGPLGSAASFASARVLGAEPVPESESLCVRVSVPSGAAQSAAGGRVELALKFAGQQR</sequence>
<evidence type="ECO:0000313" key="4">
    <source>
        <dbReference type="Proteomes" id="UP000320717"/>
    </source>
</evidence>
<evidence type="ECO:0000313" key="3">
    <source>
        <dbReference type="EMBL" id="UUX58597.1"/>
    </source>
</evidence>
<feature type="chain" id="PRO_5044618612" description="Ribosomally synthesized peptide with SipW-like signal peptide" evidence="1">
    <location>
        <begin position="26"/>
        <end position="191"/>
    </location>
</feature>
<dbReference type="EMBL" id="CP042260">
    <property type="protein sequence ID" value="QDY66491.1"/>
    <property type="molecule type" value="Genomic_DNA"/>
</dbReference>
<keyword evidence="4" id="KW-1185">Reference proteome</keyword>